<evidence type="ECO:0000256" key="6">
    <source>
        <dbReference type="ARBA" id="ARBA00022491"/>
    </source>
</evidence>
<dbReference type="EMBL" id="UFQS01003132">
    <property type="protein sequence ID" value="SSX15241.1"/>
    <property type="molecule type" value="Genomic_DNA"/>
</dbReference>
<organism evidence="21">
    <name type="scientific">Culicoides sonorensis</name>
    <name type="common">Biting midge</name>
    <dbReference type="NCBI Taxonomy" id="179676"/>
    <lineage>
        <taxon>Eukaryota</taxon>
        <taxon>Metazoa</taxon>
        <taxon>Ecdysozoa</taxon>
        <taxon>Arthropoda</taxon>
        <taxon>Hexapoda</taxon>
        <taxon>Insecta</taxon>
        <taxon>Pterygota</taxon>
        <taxon>Neoptera</taxon>
        <taxon>Endopterygota</taxon>
        <taxon>Diptera</taxon>
        <taxon>Nematocera</taxon>
        <taxon>Chironomoidea</taxon>
        <taxon>Ceratopogonidae</taxon>
        <taxon>Ceratopogoninae</taxon>
        <taxon>Culicoides</taxon>
        <taxon>Monoculicoides</taxon>
    </lineage>
</organism>
<evidence type="ECO:0000256" key="3">
    <source>
        <dbReference type="ARBA" id="ARBA00007682"/>
    </source>
</evidence>
<feature type="compositionally biased region" description="Polar residues" evidence="18">
    <location>
        <begin position="613"/>
        <end position="632"/>
    </location>
</feature>
<evidence type="ECO:0000256" key="13">
    <source>
        <dbReference type="ARBA" id="ARBA00071433"/>
    </source>
</evidence>
<dbReference type="InterPro" id="IPR007282">
    <property type="entry name" value="NOT2/3/5_C"/>
</dbReference>
<evidence type="ECO:0000256" key="14">
    <source>
        <dbReference type="ARBA" id="ARBA00083548"/>
    </source>
</evidence>
<feature type="region of interest" description="Disordered" evidence="18">
    <location>
        <begin position="467"/>
        <end position="521"/>
    </location>
</feature>
<feature type="region of interest" description="Disordered" evidence="18">
    <location>
        <begin position="240"/>
        <end position="271"/>
    </location>
</feature>
<feature type="compositionally biased region" description="Low complexity" evidence="18">
    <location>
        <begin position="484"/>
        <end position="521"/>
    </location>
</feature>
<dbReference type="PIRSF" id="PIRSF005290">
    <property type="entry name" value="NOT_su_3_5"/>
    <property type="match status" value="1"/>
</dbReference>
<keyword evidence="4" id="KW-0217">Developmental protein</keyword>
<dbReference type="Pfam" id="PF04065">
    <property type="entry name" value="Not3"/>
    <property type="match status" value="1"/>
</dbReference>
<protein>
    <recommendedName>
        <fullName evidence="13">CCR4-NOT transcription complex subunit 3</fullName>
    </recommendedName>
    <alternativeName>
        <fullName evidence="14">CCR4-associated factor 3</fullName>
    </alternativeName>
</protein>
<dbReference type="EMBL" id="UFQT01003132">
    <property type="protein sequence ID" value="SSX34616.1"/>
    <property type="molecule type" value="Genomic_DNA"/>
</dbReference>
<dbReference type="GO" id="GO:0006355">
    <property type="term" value="P:regulation of DNA-templated transcription"/>
    <property type="evidence" value="ECO:0007669"/>
    <property type="project" value="InterPro"/>
</dbReference>
<keyword evidence="7" id="KW-0597">Phosphoprotein</keyword>
<dbReference type="GO" id="GO:0006417">
    <property type="term" value="P:regulation of translation"/>
    <property type="evidence" value="ECO:0007669"/>
    <property type="project" value="UniProtKB-KW"/>
</dbReference>
<evidence type="ECO:0000256" key="16">
    <source>
        <dbReference type="PIRNR" id="PIRNR005290"/>
    </source>
</evidence>
<evidence type="ECO:0000256" key="7">
    <source>
        <dbReference type="ARBA" id="ARBA00022553"/>
    </source>
</evidence>
<evidence type="ECO:0000256" key="15">
    <source>
        <dbReference type="ARBA" id="ARBA00093549"/>
    </source>
</evidence>
<evidence type="ECO:0000259" key="20">
    <source>
        <dbReference type="Pfam" id="PF04153"/>
    </source>
</evidence>
<dbReference type="InterPro" id="IPR040168">
    <property type="entry name" value="Not2/3/5"/>
</dbReference>
<evidence type="ECO:0000256" key="2">
    <source>
        <dbReference type="ARBA" id="ARBA00004201"/>
    </source>
</evidence>
<evidence type="ECO:0000256" key="17">
    <source>
        <dbReference type="SAM" id="Coils"/>
    </source>
</evidence>
<feature type="coiled-coil region" evidence="17">
    <location>
        <begin position="41"/>
        <end position="68"/>
    </location>
</feature>
<feature type="domain" description="CCR4-Not complex component Not N-terminal" evidence="19">
    <location>
        <begin position="4"/>
        <end position="228"/>
    </location>
</feature>
<keyword evidence="12 16" id="KW-0539">Nucleus</keyword>
<feature type="compositionally biased region" description="Polar residues" evidence="18">
    <location>
        <begin position="467"/>
        <end position="483"/>
    </location>
</feature>
<keyword evidence="11 16" id="KW-0804">Transcription</keyword>
<keyword evidence="17" id="KW-0175">Coiled coil</keyword>
<feature type="compositionally biased region" description="Polar residues" evidence="18">
    <location>
        <begin position="244"/>
        <end position="258"/>
    </location>
</feature>
<reference evidence="21" key="1">
    <citation type="submission" date="2018-04" db="EMBL/GenBank/DDBJ databases">
        <authorList>
            <person name="Go L.Y."/>
            <person name="Mitchell J.A."/>
        </authorList>
    </citation>
    <scope>NUCLEOTIDE SEQUENCE</scope>
    <source>
        <tissue evidence="21">Whole organism</tissue>
    </source>
</reference>
<evidence type="ECO:0000256" key="1">
    <source>
        <dbReference type="ARBA" id="ARBA00004123"/>
    </source>
</evidence>
<name>A0A336LF05_CULSO</name>
<feature type="compositionally biased region" description="Low complexity" evidence="18">
    <location>
        <begin position="555"/>
        <end position="565"/>
    </location>
</feature>
<dbReference type="GO" id="GO:0005634">
    <property type="term" value="C:nucleus"/>
    <property type="evidence" value="ECO:0007669"/>
    <property type="project" value="UniProtKB-SubCell"/>
</dbReference>
<evidence type="ECO:0000313" key="22">
    <source>
        <dbReference type="EMBL" id="SSX34616.1"/>
    </source>
</evidence>
<feature type="compositionally biased region" description="Low complexity" evidence="18">
    <location>
        <begin position="641"/>
        <end position="660"/>
    </location>
</feature>
<keyword evidence="8" id="KW-0810">Translation regulation</keyword>
<evidence type="ECO:0000256" key="5">
    <source>
        <dbReference type="ARBA" id="ARBA00022490"/>
    </source>
</evidence>
<evidence type="ECO:0000256" key="18">
    <source>
        <dbReference type="SAM" id="MobiDB-lite"/>
    </source>
</evidence>
<dbReference type="GO" id="GO:0030015">
    <property type="term" value="C:CCR4-NOT core complex"/>
    <property type="evidence" value="ECO:0007669"/>
    <property type="project" value="UniProtKB-UniRule"/>
</dbReference>
<evidence type="ECO:0000256" key="10">
    <source>
        <dbReference type="ARBA" id="ARBA00023158"/>
    </source>
</evidence>
<dbReference type="FunFam" id="2.30.30.1020:FF:000002">
    <property type="entry name" value="CCR4-NOT transcription complex subunit 3"/>
    <property type="match status" value="1"/>
</dbReference>
<sequence length="825" mass="90853">MAATRKLQGEIDKCLKKVTEGVETFEDIWQKVHNATNSNQKEKYEGDLKKEIKKLQRLREQIKSWIASAEIKDKSALLENRRLIETQMERFKVVERATKTKAYSKEGLGAAQKLDPAQREKEDLCCWLTSSISSLQIQQDQYECEVESIMAAKKKRLDKDKQDKVDDLKSKLERHKFHITKLETLLRLVDNDQVDLDQVKKIKDDVEYYIESSQEPDFEENEYLYDDIIGLDEIELSGNEHRSAGTTDSNNSNDTAGGSPSSLISNSSPVTSPTLNCSTITAALNHSGADSTTSSTTTDAETQKRNAKNNDSSSTKVTPVKPTPMRAANKYSDAVSPATLSSSSMVNSSSQASKTLVSISSIGLNKSGVGNTTTLASLSAAAAGITSPTSMSSLSSSTIPSTAPIAFAAVAKQNAVLENGPTALQGTQQSISSVVSNSNQGSSATSQNNSVIMHNNSNVGMNQDSAQNHHGMVTPSSAINNCVSPSNSGLSSRTSPSLTSPLTATHLVNGPTTNLVNNNKNNIPLHQQQQSVTQSGEKMSTLKTIAQEAVNALDSTTTTNSTPSSGGMGLSNQSQSRSTMTPVNTASQQQQAPQPADTRQQTSASIVQQQQSGYSIDSTATNGPNSVTSVSGRESAKHLHQQQSSNSASNSNSSQTQAATNEAHIPPLLGVAPLGQLTLQKEHQIQFQLMEATFYHMPQPCDSERLRNYLQRQPVQTPPHYPQQQLPHSDTFEFFQRLSTETLFFIFYYMEGTKAQYLAAKALKKQSWRFHTKYMMWFQRHEEPKIINEEYEQGTYIYFDYEKWGQRKKEGFTFEYKYLEDRDLN</sequence>
<feature type="region of interest" description="Disordered" evidence="18">
    <location>
        <begin position="554"/>
        <end position="660"/>
    </location>
</feature>
<proteinExistence type="inferred from homology"/>
<feature type="compositionally biased region" description="Polar residues" evidence="18">
    <location>
        <begin position="570"/>
        <end position="584"/>
    </location>
</feature>
<gene>
    <name evidence="21" type="primary">CSON008278</name>
</gene>
<keyword evidence="10" id="KW-0943">RNA-mediated gene silencing</keyword>
<feature type="compositionally biased region" description="Low complexity" evidence="18">
    <location>
        <begin position="585"/>
        <end position="612"/>
    </location>
</feature>
<comment type="similarity">
    <text evidence="3 16">Belongs to the CNOT2/3/5 family.</text>
</comment>
<dbReference type="OMA" id="YKPQTPY"/>
<dbReference type="GO" id="GO:0005829">
    <property type="term" value="C:cytosol"/>
    <property type="evidence" value="ECO:0007669"/>
    <property type="project" value="UniProtKB-ARBA"/>
</dbReference>
<evidence type="ECO:0000256" key="4">
    <source>
        <dbReference type="ARBA" id="ARBA00022473"/>
    </source>
</evidence>
<dbReference type="Pfam" id="PF04153">
    <property type="entry name" value="NOT2_3_5_C"/>
    <property type="match status" value="1"/>
</dbReference>
<keyword evidence="6 16" id="KW-0678">Repressor</keyword>
<dbReference type="AlphaFoldDB" id="A0A336LF05"/>
<evidence type="ECO:0000313" key="21">
    <source>
        <dbReference type="EMBL" id="SSX15241.1"/>
    </source>
</evidence>
<comment type="subunit">
    <text evidence="15">Component of the CCR4-NOT complex; distinct complexes seem to exist that differ in the participation of probably mutually exclusive catalytic subunits. In the complex interacts directly with CNOT2. Interacts with TIP120B and NANOS2. Interacts with EBF1. Interacts in an RNA-independent manner with BICC1 (via KH domains).</text>
</comment>
<dbReference type="InterPro" id="IPR007207">
    <property type="entry name" value="Not_N"/>
</dbReference>
<feature type="domain" description="NOT2/NOT3/NOT5 C-terminal" evidence="20">
    <location>
        <begin position="694"/>
        <end position="819"/>
    </location>
</feature>
<dbReference type="GO" id="GO:0031047">
    <property type="term" value="P:regulatory ncRNA-mediated gene silencing"/>
    <property type="evidence" value="ECO:0007669"/>
    <property type="project" value="UniProtKB-KW"/>
</dbReference>
<dbReference type="GO" id="GO:2000036">
    <property type="term" value="P:regulation of stem cell population maintenance"/>
    <property type="evidence" value="ECO:0007669"/>
    <property type="project" value="UniProtKB-ARBA"/>
</dbReference>
<keyword evidence="5 16" id="KW-0963">Cytoplasm</keyword>
<feature type="compositionally biased region" description="Low complexity" evidence="18">
    <location>
        <begin position="259"/>
        <end position="271"/>
    </location>
</feature>
<feature type="region of interest" description="Disordered" evidence="18">
    <location>
        <begin position="286"/>
        <end position="326"/>
    </location>
</feature>
<dbReference type="Gene3D" id="2.30.30.1020">
    <property type="entry name" value="CCR4-NOT complex subunit 2/3/5, C-terminal domain"/>
    <property type="match status" value="1"/>
</dbReference>
<evidence type="ECO:0000259" key="19">
    <source>
        <dbReference type="Pfam" id="PF04065"/>
    </source>
</evidence>
<dbReference type="InterPro" id="IPR012270">
    <property type="entry name" value="CCR4-NOT_su3/5"/>
</dbReference>
<evidence type="ECO:0000256" key="8">
    <source>
        <dbReference type="ARBA" id="ARBA00022845"/>
    </source>
</evidence>
<dbReference type="PANTHER" id="PTHR23326">
    <property type="entry name" value="CCR4 NOT-RELATED"/>
    <property type="match status" value="1"/>
</dbReference>
<dbReference type="GO" id="GO:0000932">
    <property type="term" value="C:P-body"/>
    <property type="evidence" value="ECO:0007669"/>
    <property type="project" value="UniProtKB-SubCell"/>
</dbReference>
<keyword evidence="9 16" id="KW-0805">Transcription regulation</keyword>
<evidence type="ECO:0000256" key="11">
    <source>
        <dbReference type="ARBA" id="ARBA00023163"/>
    </source>
</evidence>
<dbReference type="InterPro" id="IPR038635">
    <property type="entry name" value="CCR4-NOT_su2/3/5_C_sf"/>
</dbReference>
<comment type="subcellular location">
    <subcellularLocation>
        <location evidence="2">Cytoplasm</location>
        <location evidence="2">P-body</location>
    </subcellularLocation>
    <subcellularLocation>
        <location evidence="1 16">Nucleus</location>
    </subcellularLocation>
</comment>
<evidence type="ECO:0000256" key="12">
    <source>
        <dbReference type="ARBA" id="ARBA00023242"/>
    </source>
</evidence>
<dbReference type="VEuPathDB" id="VectorBase:CSON008278"/>
<evidence type="ECO:0000256" key="9">
    <source>
        <dbReference type="ARBA" id="ARBA00023015"/>
    </source>
</evidence>
<accession>A0A336LF05</accession>
<reference evidence="22" key="2">
    <citation type="submission" date="2018-07" db="EMBL/GenBank/DDBJ databases">
        <authorList>
            <person name="Quirk P.G."/>
            <person name="Krulwich T.A."/>
        </authorList>
    </citation>
    <scope>NUCLEOTIDE SEQUENCE</scope>
</reference>